<protein>
    <submittedName>
        <fullName evidence="1">TFIIB transcription initiation factor</fullName>
    </submittedName>
</protein>
<dbReference type="Proteomes" id="UP000201465">
    <property type="component" value="Segment"/>
</dbReference>
<dbReference type="InterPro" id="IPR036915">
    <property type="entry name" value="Cyclin-like_sf"/>
</dbReference>
<dbReference type="EMBL" id="LT671577">
    <property type="protein sequence ID" value="SHO33617.1"/>
    <property type="molecule type" value="Genomic_DNA"/>
</dbReference>
<dbReference type="OrthoDB" id="32351at10239"/>
<dbReference type="KEGG" id="vg:30523539"/>
<dbReference type="SUPFAM" id="SSF47954">
    <property type="entry name" value="Cyclin-like"/>
    <property type="match status" value="1"/>
</dbReference>
<dbReference type="GeneID" id="30523539"/>
<gene>
    <name evidence="1" type="ORF">BQ3484_549</name>
</gene>
<keyword evidence="1" id="KW-0396">Initiation factor</keyword>
<dbReference type="Gene3D" id="1.10.472.10">
    <property type="entry name" value="Cyclin-like"/>
    <property type="match status" value="1"/>
</dbReference>
<proteinExistence type="predicted"/>
<evidence type="ECO:0000313" key="2">
    <source>
        <dbReference type="Proteomes" id="UP000201465"/>
    </source>
</evidence>
<keyword evidence="1" id="KW-0648">Protein biosynthesis</keyword>
<evidence type="ECO:0000313" key="1">
    <source>
        <dbReference type="EMBL" id="SHO33617.1"/>
    </source>
</evidence>
<reference evidence="1 2" key="1">
    <citation type="submission" date="2016-11" db="EMBL/GenBank/DDBJ databases">
        <authorList>
            <consortium name="Urmite Genomes"/>
        </authorList>
    </citation>
    <scope>NUCLEOTIDE SEQUENCE [LARGE SCALE GENOMIC DNA]</scope>
    <source>
        <strain evidence="1 2">A11</strain>
    </source>
</reference>
<dbReference type="RefSeq" id="YP_009329489.1">
    <property type="nucleotide sequence ID" value="NC_032108.1"/>
</dbReference>
<name>A0A1M7XVD0_9VIRU</name>
<keyword evidence="2" id="KW-1185">Reference proteome</keyword>
<dbReference type="CDD" id="cd00043">
    <property type="entry name" value="CYCLIN_SF"/>
    <property type="match status" value="1"/>
</dbReference>
<organism evidence="1 2">
    <name type="scientific">Cedratvirus A11</name>
    <dbReference type="NCBI Taxonomy" id="1903266"/>
    <lineage>
        <taxon>Viruses</taxon>
        <taxon>Pithoviruses</taxon>
        <taxon>Orthocedratvirinae</taxon>
        <taxon>Alphacedratvirus</taxon>
        <taxon>Alphacedratvirus aljazairmassiliense</taxon>
    </lineage>
</organism>
<sequence>MNRPASILNDLTHIEIPDEIKMEANRVFQSLTISTKRKKNRQRMVFFCVYEAYCNLGIVEEPRVIAELVGLPPNELQKAFSVCSELQTGYSAGIQQKKAEDFIPLILRALGINIDENEIRDILEEVTEKDPSLNEDFPQTVAAACISYFLEINGLKVPRADIANIIKRSDMTIQKICKKIVKAHNS</sequence>
<accession>A0A1M7XVD0</accession>